<dbReference type="GO" id="GO:0005886">
    <property type="term" value="C:plasma membrane"/>
    <property type="evidence" value="ECO:0007669"/>
    <property type="project" value="TreeGrafter"/>
</dbReference>
<dbReference type="SUPFAM" id="SSF58104">
    <property type="entry name" value="Methyl-accepting chemotaxis protein (MCP) signaling domain"/>
    <property type="match status" value="1"/>
</dbReference>
<organism evidence="9 10">
    <name type="scientific">Noviherbaspirillum saxi</name>
    <dbReference type="NCBI Taxonomy" id="2320863"/>
    <lineage>
        <taxon>Bacteria</taxon>
        <taxon>Pseudomonadati</taxon>
        <taxon>Pseudomonadota</taxon>
        <taxon>Betaproteobacteria</taxon>
        <taxon>Burkholderiales</taxon>
        <taxon>Oxalobacteraceae</taxon>
        <taxon>Noviherbaspirillum</taxon>
    </lineage>
</organism>
<feature type="domain" description="HAMP" evidence="8">
    <location>
        <begin position="187"/>
        <end position="239"/>
    </location>
</feature>
<dbReference type="AlphaFoldDB" id="A0A3A3FJ44"/>
<dbReference type="PROSITE" id="PS50111">
    <property type="entry name" value="CHEMOTAXIS_TRANSDUC_2"/>
    <property type="match status" value="1"/>
</dbReference>
<dbReference type="InterPro" id="IPR003660">
    <property type="entry name" value="HAMP_dom"/>
</dbReference>
<proteinExistence type="inferred from homology"/>
<keyword evidence="6" id="KW-0472">Membrane</keyword>
<dbReference type="FunFam" id="1.10.287.950:FF:000002">
    <property type="entry name" value="Methyl-accepting chemotaxis protein"/>
    <property type="match status" value="1"/>
</dbReference>
<keyword evidence="6" id="KW-1133">Transmembrane helix</keyword>
<evidence type="ECO:0000259" key="7">
    <source>
        <dbReference type="PROSITE" id="PS50111"/>
    </source>
</evidence>
<dbReference type="PANTHER" id="PTHR43531:SF14">
    <property type="entry name" value="METHYL-ACCEPTING CHEMOTAXIS PROTEIN I-RELATED"/>
    <property type="match status" value="1"/>
</dbReference>
<dbReference type="GO" id="GO:0004888">
    <property type="term" value="F:transmembrane signaling receptor activity"/>
    <property type="evidence" value="ECO:0007669"/>
    <property type="project" value="InterPro"/>
</dbReference>
<evidence type="ECO:0000256" key="3">
    <source>
        <dbReference type="PROSITE-ProRule" id="PRU00284"/>
    </source>
</evidence>
<comment type="caution">
    <text evidence="9">The sequence shown here is derived from an EMBL/GenBank/DDBJ whole genome shotgun (WGS) entry which is preliminary data.</text>
</comment>
<evidence type="ECO:0000256" key="2">
    <source>
        <dbReference type="ARBA" id="ARBA00029447"/>
    </source>
</evidence>
<feature type="domain" description="Methyl-accepting transducer" evidence="7">
    <location>
        <begin position="244"/>
        <end position="473"/>
    </location>
</feature>
<evidence type="ECO:0000256" key="1">
    <source>
        <dbReference type="ARBA" id="ARBA00022481"/>
    </source>
</evidence>
<evidence type="ECO:0000313" key="10">
    <source>
        <dbReference type="Proteomes" id="UP000265955"/>
    </source>
</evidence>
<protein>
    <submittedName>
        <fullName evidence="9">HAMP domain-containing protein</fullName>
    </submittedName>
</protein>
<feature type="region of interest" description="Disordered" evidence="5">
    <location>
        <begin position="519"/>
        <end position="546"/>
    </location>
</feature>
<dbReference type="Pfam" id="PF00672">
    <property type="entry name" value="HAMP"/>
    <property type="match status" value="1"/>
</dbReference>
<keyword evidence="3" id="KW-0807">Transducer</keyword>
<dbReference type="SMART" id="SM00283">
    <property type="entry name" value="MA"/>
    <property type="match status" value="1"/>
</dbReference>
<dbReference type="OrthoDB" id="8555762at2"/>
<keyword evidence="1" id="KW-0488">Methylation</keyword>
<gene>
    <name evidence="9" type="ORF">D3871_17715</name>
</gene>
<dbReference type="GO" id="GO:0006935">
    <property type="term" value="P:chemotaxis"/>
    <property type="evidence" value="ECO:0007669"/>
    <property type="project" value="InterPro"/>
</dbReference>
<reference evidence="10" key="1">
    <citation type="submission" date="2018-09" db="EMBL/GenBank/DDBJ databases">
        <authorList>
            <person name="Zhu H."/>
        </authorList>
    </citation>
    <scope>NUCLEOTIDE SEQUENCE [LARGE SCALE GENOMIC DNA]</scope>
    <source>
        <strain evidence="10">K1R23-30</strain>
    </source>
</reference>
<feature type="transmembrane region" description="Helical" evidence="6">
    <location>
        <begin position="165"/>
        <end position="185"/>
    </location>
</feature>
<keyword evidence="4" id="KW-0175">Coiled coil</keyword>
<dbReference type="Proteomes" id="UP000265955">
    <property type="component" value="Unassembled WGS sequence"/>
</dbReference>
<dbReference type="CDD" id="cd11386">
    <property type="entry name" value="MCP_signal"/>
    <property type="match status" value="1"/>
</dbReference>
<dbReference type="Pfam" id="PF00015">
    <property type="entry name" value="MCPsignal"/>
    <property type="match status" value="1"/>
</dbReference>
<evidence type="ECO:0000313" key="9">
    <source>
        <dbReference type="EMBL" id="RJF95274.1"/>
    </source>
</evidence>
<dbReference type="GO" id="GO:0007165">
    <property type="term" value="P:signal transduction"/>
    <property type="evidence" value="ECO:0007669"/>
    <property type="project" value="UniProtKB-KW"/>
</dbReference>
<name>A0A3A3FJ44_9BURK</name>
<feature type="coiled-coil region" evidence="4">
    <location>
        <begin position="444"/>
        <end position="482"/>
    </location>
</feature>
<dbReference type="EMBL" id="QYUO01000002">
    <property type="protein sequence ID" value="RJF95274.1"/>
    <property type="molecule type" value="Genomic_DNA"/>
</dbReference>
<keyword evidence="6" id="KW-0812">Transmembrane</keyword>
<evidence type="ECO:0000259" key="8">
    <source>
        <dbReference type="PROSITE" id="PS50885"/>
    </source>
</evidence>
<dbReference type="PROSITE" id="PS50885">
    <property type="entry name" value="HAMP"/>
    <property type="match status" value="1"/>
</dbReference>
<dbReference type="PRINTS" id="PR00260">
    <property type="entry name" value="CHEMTRNSDUCR"/>
</dbReference>
<dbReference type="InterPro" id="IPR004089">
    <property type="entry name" value="MCPsignal_dom"/>
</dbReference>
<dbReference type="InterPro" id="IPR051310">
    <property type="entry name" value="MCP_chemotaxis"/>
</dbReference>
<evidence type="ECO:0000256" key="6">
    <source>
        <dbReference type="SAM" id="Phobius"/>
    </source>
</evidence>
<dbReference type="InterPro" id="IPR004090">
    <property type="entry name" value="Chemotax_Me-accpt_rcpt"/>
</dbReference>
<dbReference type="PANTHER" id="PTHR43531">
    <property type="entry name" value="PROTEIN ICFG"/>
    <property type="match status" value="1"/>
</dbReference>
<sequence>MLTIIVFSISRMSGIAEAVAFQNKVRTEKLEPLYAAREALAQTGLSARNALAISDEAEAKRELDKLDAFKAVYLAELKKAAPYFSGNKDFEKVNAGFLKMAEELNRVRPLRAEPTISNLATFIANECRPLRNQIVADMDTLLRSVQADVDTASRAAESLFDQSTMWILVVGGLVLVATVMLGLVITASITAPLRAAVHVAETVAAGDLTSRIEVTSNDETGQLQRALQQMNANLLKMIGEVRSGTNAIAAGSNEIASGNLELSSRTEQQASSLEETATSMEELTSTVKQNADNARQANQLAVSASTVAVKGGEVVAQVVDTMGSINESAKKIVDIIGVIDGIAFQTNILALNAAVEAARAGEQGRGFAVVASEVRNLAQRSAAAAKEIKALIGDSVDKVDTGSKLVTQAGSTMDEIVESVKRVTDIMAEIMAASQEQSAGIEQVNQAINQMDQVTQQNAALVEEAAAASQGMQNQASNLEQVVSVFKLDGMQQSQSFVAAPVAVKPAAAVRVAHKPRTAMAAKAPAPEKRKIAAPAGNPNNDWEEF</sequence>
<evidence type="ECO:0000256" key="4">
    <source>
        <dbReference type="SAM" id="Coils"/>
    </source>
</evidence>
<dbReference type="Gene3D" id="1.10.287.950">
    <property type="entry name" value="Methyl-accepting chemotaxis protein"/>
    <property type="match status" value="1"/>
</dbReference>
<dbReference type="CDD" id="cd06225">
    <property type="entry name" value="HAMP"/>
    <property type="match status" value="1"/>
</dbReference>
<accession>A0A3A3FJ44</accession>
<evidence type="ECO:0000256" key="5">
    <source>
        <dbReference type="SAM" id="MobiDB-lite"/>
    </source>
</evidence>
<keyword evidence="10" id="KW-1185">Reference proteome</keyword>
<comment type="similarity">
    <text evidence="2">Belongs to the methyl-accepting chemotaxis (MCP) protein family.</text>
</comment>
<dbReference type="SMART" id="SM00304">
    <property type="entry name" value="HAMP"/>
    <property type="match status" value="1"/>
</dbReference>